<evidence type="ECO:0000256" key="15">
    <source>
        <dbReference type="ARBA" id="ARBA00023033"/>
    </source>
</evidence>
<comment type="catalytic activity">
    <reaction evidence="27">
        <text>trimethylamine + NADPH + O2 = trimethylamine N-oxide + NADP(+) + H2O</text>
        <dbReference type="Rhea" id="RHEA:31979"/>
        <dbReference type="ChEBI" id="CHEBI:15377"/>
        <dbReference type="ChEBI" id="CHEBI:15379"/>
        <dbReference type="ChEBI" id="CHEBI:15724"/>
        <dbReference type="ChEBI" id="CHEBI:57783"/>
        <dbReference type="ChEBI" id="CHEBI:58349"/>
        <dbReference type="ChEBI" id="CHEBI:58389"/>
        <dbReference type="EC" id="1.14.13.148"/>
    </reaction>
    <physiologicalReaction direction="left-to-right" evidence="27">
        <dbReference type="Rhea" id="RHEA:31980"/>
    </physiologicalReaction>
</comment>
<evidence type="ECO:0000256" key="2">
    <source>
        <dbReference type="ARBA" id="ARBA00004389"/>
    </source>
</evidence>
<evidence type="ECO:0000256" key="13">
    <source>
        <dbReference type="ARBA" id="ARBA00022989"/>
    </source>
</evidence>
<keyword evidence="17 33" id="KW-0472">Membrane</keyword>
<dbReference type="AlphaFoldDB" id="A0A2T7NMI1"/>
<keyword evidence="6" id="KW-0597">Phosphoprotein</keyword>
<dbReference type="PANTHER" id="PTHR23023">
    <property type="entry name" value="DIMETHYLANILINE MONOOXYGENASE"/>
    <property type="match status" value="1"/>
</dbReference>
<evidence type="ECO:0000256" key="21">
    <source>
        <dbReference type="ARBA" id="ARBA00047426"/>
    </source>
</evidence>
<comment type="catalytic activity">
    <reaction evidence="26">
        <text>hypotaurine + NADPH + O2 + H(+) = taurine + NADP(+) + H2O</text>
        <dbReference type="Rhea" id="RHEA:69819"/>
        <dbReference type="ChEBI" id="CHEBI:15377"/>
        <dbReference type="ChEBI" id="CHEBI:15378"/>
        <dbReference type="ChEBI" id="CHEBI:15379"/>
        <dbReference type="ChEBI" id="CHEBI:57783"/>
        <dbReference type="ChEBI" id="CHEBI:57853"/>
        <dbReference type="ChEBI" id="CHEBI:58349"/>
        <dbReference type="ChEBI" id="CHEBI:507393"/>
        <dbReference type="EC" id="1.14.13.8"/>
    </reaction>
    <physiologicalReaction direction="left-to-right" evidence="26">
        <dbReference type="Rhea" id="RHEA:69820"/>
    </physiologicalReaction>
</comment>
<dbReference type="FunFam" id="3.50.50.60:FF:000159">
    <property type="entry name" value="Dimethylaniline monooxygenase [N-oxide-forming]"/>
    <property type="match status" value="1"/>
</dbReference>
<keyword evidence="12 33" id="KW-0521">NADP</keyword>
<dbReference type="GO" id="GO:0006629">
    <property type="term" value="P:lipid metabolic process"/>
    <property type="evidence" value="ECO:0007669"/>
    <property type="project" value="UniProtKB-KW"/>
</dbReference>
<feature type="transmembrane region" description="Helical" evidence="35">
    <location>
        <begin position="515"/>
        <end position="533"/>
    </location>
</feature>
<evidence type="ECO:0000256" key="16">
    <source>
        <dbReference type="ARBA" id="ARBA00023098"/>
    </source>
</evidence>
<comment type="function">
    <text evidence="19">Broad spectrum monooxygenase that catalyzes the oxygenation of a wide variety of nitrogen- and sulfur-containing compounds including xenobiotics. Catalyzes the S-oxygenation of hypotaurine to produce taurine, an organic osmolyte involved in cell volume regulation as well as a variety of cytoprotective and developmental processes. In vitro, catalyzes the N-oxygenation of trimethylamine (TMA) to produce trimethylamine N-oxide (TMAO) and could therefore participate to the detoxification of this compound that is generated by the action of gut microbiota from dietary precursors such as choline, choline containing compounds, betaine or L-carnitine.</text>
</comment>
<evidence type="ECO:0000256" key="25">
    <source>
        <dbReference type="ARBA" id="ARBA00047977"/>
    </source>
</evidence>
<evidence type="ECO:0000256" key="7">
    <source>
        <dbReference type="ARBA" id="ARBA00022630"/>
    </source>
</evidence>
<dbReference type="PRINTS" id="PR01125">
    <property type="entry name" value="FMOXYGENASE5"/>
</dbReference>
<protein>
    <recommendedName>
        <fullName evidence="34">Flavin-containing monooxygenase</fullName>
        <ecNumber evidence="34">1.-.-.-</ecNumber>
    </recommendedName>
</protein>
<evidence type="ECO:0000256" key="34">
    <source>
        <dbReference type="RuleBase" id="RU361177"/>
    </source>
</evidence>
<keyword evidence="11" id="KW-0492">Microsome</keyword>
<dbReference type="Pfam" id="PF00743">
    <property type="entry name" value="FMO-like"/>
    <property type="match status" value="1"/>
</dbReference>
<dbReference type="InterPro" id="IPR000960">
    <property type="entry name" value="Flavin_mOase"/>
</dbReference>
<evidence type="ECO:0000256" key="35">
    <source>
        <dbReference type="SAM" id="Phobius"/>
    </source>
</evidence>
<keyword evidence="5" id="KW-0488">Methylation</keyword>
<evidence type="ECO:0000256" key="1">
    <source>
        <dbReference type="ARBA" id="ARBA00001974"/>
    </source>
</evidence>
<evidence type="ECO:0000256" key="20">
    <source>
        <dbReference type="ARBA" id="ARBA00047338"/>
    </source>
</evidence>
<dbReference type="GO" id="GO:0004499">
    <property type="term" value="F:N,N-dimethylaniline monooxygenase activity"/>
    <property type="evidence" value="ECO:0007669"/>
    <property type="project" value="UniProtKB-UniRule"/>
</dbReference>
<dbReference type="GO" id="GO:0005789">
    <property type="term" value="C:endoplasmic reticulum membrane"/>
    <property type="evidence" value="ECO:0007669"/>
    <property type="project" value="UniProtKB-SubCell"/>
</dbReference>
<dbReference type="GO" id="GO:0050660">
    <property type="term" value="F:flavin adenine dinucleotide binding"/>
    <property type="evidence" value="ECO:0007669"/>
    <property type="project" value="InterPro"/>
</dbReference>
<keyword evidence="16" id="KW-0443">Lipid metabolism</keyword>
<evidence type="ECO:0000256" key="14">
    <source>
        <dbReference type="ARBA" id="ARBA00023002"/>
    </source>
</evidence>
<evidence type="ECO:0000256" key="32">
    <source>
        <dbReference type="ARBA" id="ARBA00049475"/>
    </source>
</evidence>
<evidence type="ECO:0000256" key="3">
    <source>
        <dbReference type="ARBA" id="ARBA00004524"/>
    </source>
</evidence>
<evidence type="ECO:0000256" key="30">
    <source>
        <dbReference type="ARBA" id="ARBA00048990"/>
    </source>
</evidence>
<evidence type="ECO:0000256" key="33">
    <source>
        <dbReference type="PIRNR" id="PIRNR000332"/>
    </source>
</evidence>
<dbReference type="InterPro" id="IPR020946">
    <property type="entry name" value="Flavin_mOase-like"/>
</dbReference>
<keyword evidence="13 35" id="KW-1133">Transmembrane helix</keyword>
<evidence type="ECO:0000256" key="23">
    <source>
        <dbReference type="ARBA" id="ARBA00047855"/>
    </source>
</evidence>
<comment type="catalytic activity">
    <reaction evidence="32">
        <text>octan-3-one + NADPH + O2 + H(+) = pentyl propanoate + NADP(+) + H2O</text>
        <dbReference type="Rhea" id="RHEA:54840"/>
        <dbReference type="ChEBI" id="CHEBI:15377"/>
        <dbReference type="ChEBI" id="CHEBI:15378"/>
        <dbReference type="ChEBI" id="CHEBI:15379"/>
        <dbReference type="ChEBI" id="CHEBI:57783"/>
        <dbReference type="ChEBI" id="CHEBI:58349"/>
        <dbReference type="ChEBI" id="CHEBI:80946"/>
        <dbReference type="ChEBI" id="CHEBI:87373"/>
    </reaction>
    <physiologicalReaction direction="left-to-right" evidence="32">
        <dbReference type="Rhea" id="RHEA:54841"/>
    </physiologicalReaction>
</comment>
<dbReference type="PRINTS" id="PR00370">
    <property type="entry name" value="FMOXYGENASE"/>
</dbReference>
<comment type="catalytic activity">
    <reaction evidence="24">
        <text>NADPH + O2 + H(+) = H2O2 + NADP(+)</text>
        <dbReference type="Rhea" id="RHEA:11260"/>
        <dbReference type="ChEBI" id="CHEBI:15378"/>
        <dbReference type="ChEBI" id="CHEBI:15379"/>
        <dbReference type="ChEBI" id="CHEBI:16240"/>
        <dbReference type="ChEBI" id="CHEBI:57783"/>
        <dbReference type="ChEBI" id="CHEBI:58349"/>
        <dbReference type="EC" id="1.6.3.1"/>
    </reaction>
    <physiologicalReaction direction="left-to-right" evidence="24">
        <dbReference type="Rhea" id="RHEA:11261"/>
    </physiologicalReaction>
</comment>
<comment type="subcellular location">
    <subcellularLocation>
        <location evidence="2">Endoplasmic reticulum membrane</location>
        <topology evidence="2">Single-pass membrane protein</topology>
    </subcellularLocation>
    <subcellularLocation>
        <location evidence="3">Microsome membrane</location>
    </subcellularLocation>
</comment>
<dbReference type="InterPro" id="IPR002257">
    <property type="entry name" value="Flavin_mOase_5"/>
</dbReference>
<comment type="catalytic activity">
    <reaction evidence="25">
        <text>hexan-3-one + NADPH + O2 + H(+) = ethyl butanoate + NADP(+) + H2O</text>
        <dbReference type="Rhea" id="RHEA:54844"/>
        <dbReference type="ChEBI" id="CHEBI:15377"/>
        <dbReference type="ChEBI" id="CHEBI:15378"/>
        <dbReference type="ChEBI" id="CHEBI:15379"/>
        <dbReference type="ChEBI" id="CHEBI:57783"/>
        <dbReference type="ChEBI" id="CHEBI:58349"/>
        <dbReference type="ChEBI" id="CHEBI:88764"/>
        <dbReference type="ChEBI" id="CHEBI:89891"/>
    </reaction>
    <physiologicalReaction direction="left-to-right" evidence="25">
        <dbReference type="Rhea" id="RHEA:54845"/>
    </physiologicalReaction>
</comment>
<evidence type="ECO:0000256" key="27">
    <source>
        <dbReference type="ARBA" id="ARBA00048088"/>
    </source>
</evidence>
<gene>
    <name evidence="36" type="ORF">C0Q70_18172</name>
</gene>
<evidence type="ECO:0000256" key="19">
    <source>
        <dbReference type="ARBA" id="ARBA00045957"/>
    </source>
</evidence>
<evidence type="ECO:0000256" key="10">
    <source>
        <dbReference type="ARBA" id="ARBA00022827"/>
    </source>
</evidence>
<dbReference type="Gene3D" id="3.50.50.60">
    <property type="entry name" value="FAD/NAD(P)-binding domain"/>
    <property type="match status" value="2"/>
</dbReference>
<comment type="similarity">
    <text evidence="4 33 34">Belongs to the FMO family.</text>
</comment>
<name>A0A2T7NMI1_POMCA</name>
<evidence type="ECO:0000256" key="9">
    <source>
        <dbReference type="ARBA" id="ARBA00022824"/>
    </source>
</evidence>
<dbReference type="Proteomes" id="UP000245119">
    <property type="component" value="Linkage Group LG11"/>
</dbReference>
<evidence type="ECO:0000256" key="31">
    <source>
        <dbReference type="ARBA" id="ARBA00049443"/>
    </source>
</evidence>
<evidence type="ECO:0000256" key="12">
    <source>
        <dbReference type="ARBA" id="ARBA00022857"/>
    </source>
</evidence>
<dbReference type="GO" id="GO:0050661">
    <property type="term" value="F:NADP binding"/>
    <property type="evidence" value="ECO:0007669"/>
    <property type="project" value="InterPro"/>
</dbReference>
<evidence type="ECO:0000256" key="6">
    <source>
        <dbReference type="ARBA" id="ARBA00022553"/>
    </source>
</evidence>
<dbReference type="OMA" id="HRISGQH"/>
<comment type="catalytic activity">
    <reaction evidence="30">
        <text>heptan-4-one + NADPH + O2 + H(+) = propyl butanoate + NADP(+) + H2O</text>
        <dbReference type="Rhea" id="RHEA:54852"/>
        <dbReference type="ChEBI" id="CHEBI:15377"/>
        <dbReference type="ChEBI" id="CHEBI:15378"/>
        <dbReference type="ChEBI" id="CHEBI:15379"/>
        <dbReference type="ChEBI" id="CHEBI:57783"/>
        <dbReference type="ChEBI" id="CHEBI:58349"/>
        <dbReference type="ChEBI" id="CHEBI:89484"/>
        <dbReference type="ChEBI" id="CHEBI:89719"/>
    </reaction>
    <physiologicalReaction direction="left-to-right" evidence="30">
        <dbReference type="Rhea" id="RHEA:54853"/>
    </physiologicalReaction>
</comment>
<evidence type="ECO:0000256" key="26">
    <source>
        <dbReference type="ARBA" id="ARBA00048041"/>
    </source>
</evidence>
<proteinExistence type="inferred from homology"/>
<keyword evidence="37" id="KW-1185">Reference proteome</keyword>
<keyword evidence="15 33" id="KW-0503">Monooxygenase</keyword>
<comment type="catalytic activity">
    <reaction evidence="21">
        <text>hexan-3-one + NADPH + O2 + H(+) = propyl propanoate + NADP(+) + H2O</text>
        <dbReference type="Rhea" id="RHEA:54848"/>
        <dbReference type="ChEBI" id="CHEBI:15377"/>
        <dbReference type="ChEBI" id="CHEBI:15378"/>
        <dbReference type="ChEBI" id="CHEBI:15379"/>
        <dbReference type="ChEBI" id="CHEBI:57783"/>
        <dbReference type="ChEBI" id="CHEBI:58349"/>
        <dbReference type="ChEBI" id="CHEBI:89828"/>
        <dbReference type="ChEBI" id="CHEBI:89891"/>
    </reaction>
    <physiologicalReaction direction="left-to-right" evidence="21">
        <dbReference type="Rhea" id="RHEA:54849"/>
    </physiologicalReaction>
</comment>
<comment type="catalytic activity">
    <reaction evidence="31">
        <text>N,N-dimethylaniline + NADPH + O2 + H(+) = N,N-dimethylaniline N-oxide + NADP(+) + H2O</text>
        <dbReference type="Rhea" id="RHEA:24468"/>
        <dbReference type="ChEBI" id="CHEBI:15377"/>
        <dbReference type="ChEBI" id="CHEBI:15378"/>
        <dbReference type="ChEBI" id="CHEBI:15379"/>
        <dbReference type="ChEBI" id="CHEBI:16269"/>
        <dbReference type="ChEBI" id="CHEBI:17735"/>
        <dbReference type="ChEBI" id="CHEBI:57783"/>
        <dbReference type="ChEBI" id="CHEBI:58349"/>
        <dbReference type="EC" id="1.14.13.8"/>
    </reaction>
    <physiologicalReaction direction="left-to-right" evidence="31">
        <dbReference type="Rhea" id="RHEA:24469"/>
    </physiologicalReaction>
</comment>
<dbReference type="OrthoDB" id="66881at2759"/>
<comment type="catalytic activity">
    <reaction evidence="28">
        <text>octan-3-one + NADPH + O2 + H(+) = ethyl hexanoate + NADP(+) + H2O</text>
        <dbReference type="Rhea" id="RHEA:54856"/>
        <dbReference type="ChEBI" id="CHEBI:15377"/>
        <dbReference type="ChEBI" id="CHEBI:15378"/>
        <dbReference type="ChEBI" id="CHEBI:15379"/>
        <dbReference type="ChEBI" id="CHEBI:57783"/>
        <dbReference type="ChEBI" id="CHEBI:58349"/>
        <dbReference type="ChEBI" id="CHEBI:80946"/>
        <dbReference type="ChEBI" id="CHEBI:86055"/>
    </reaction>
    <physiologicalReaction direction="left-to-right" evidence="28">
        <dbReference type="Rhea" id="RHEA:54857"/>
    </physiologicalReaction>
</comment>
<comment type="cofactor">
    <cofactor evidence="1 33 34">
        <name>FAD</name>
        <dbReference type="ChEBI" id="CHEBI:57692"/>
    </cofactor>
</comment>
<dbReference type="EMBL" id="PZQS01000011">
    <property type="protein sequence ID" value="PVD22362.1"/>
    <property type="molecule type" value="Genomic_DNA"/>
</dbReference>
<keyword evidence="14 33" id="KW-0560">Oxidoreductase</keyword>
<comment type="catalytic activity">
    <reaction evidence="22">
        <text>heptan-2-one + NADPH + O2 + H(+) = pentyl acetate + NADP(+) + H2O</text>
        <dbReference type="Rhea" id="RHEA:54836"/>
        <dbReference type="ChEBI" id="CHEBI:5672"/>
        <dbReference type="ChEBI" id="CHEBI:15377"/>
        <dbReference type="ChEBI" id="CHEBI:15378"/>
        <dbReference type="ChEBI" id="CHEBI:15379"/>
        <dbReference type="ChEBI" id="CHEBI:57783"/>
        <dbReference type="ChEBI" id="CHEBI:58349"/>
        <dbReference type="ChEBI" id="CHEBI:87362"/>
    </reaction>
    <physiologicalReaction direction="left-to-right" evidence="22">
        <dbReference type="Rhea" id="RHEA:54837"/>
    </physiologicalReaction>
</comment>
<dbReference type="GO" id="GO:0034899">
    <property type="term" value="F:trimethylamine monooxygenase activity"/>
    <property type="evidence" value="ECO:0007669"/>
    <property type="project" value="UniProtKB-EC"/>
</dbReference>
<organism evidence="36 37">
    <name type="scientific">Pomacea canaliculata</name>
    <name type="common">Golden apple snail</name>
    <dbReference type="NCBI Taxonomy" id="400727"/>
    <lineage>
        <taxon>Eukaryota</taxon>
        <taxon>Metazoa</taxon>
        <taxon>Spiralia</taxon>
        <taxon>Lophotrochozoa</taxon>
        <taxon>Mollusca</taxon>
        <taxon>Gastropoda</taxon>
        <taxon>Caenogastropoda</taxon>
        <taxon>Architaenioglossa</taxon>
        <taxon>Ampullarioidea</taxon>
        <taxon>Ampullariidae</taxon>
        <taxon>Pomacea</taxon>
    </lineage>
</organism>
<evidence type="ECO:0000313" key="36">
    <source>
        <dbReference type="EMBL" id="PVD22362.1"/>
    </source>
</evidence>
<accession>A0A2T7NMI1</accession>
<evidence type="ECO:0000256" key="18">
    <source>
        <dbReference type="ARBA" id="ARBA00045722"/>
    </source>
</evidence>
<comment type="catalytic activity">
    <reaction evidence="29">
        <text>(2E)-geranial + NADPH + O2 + H(+) = (1E)-2,6-dimethylhepta-1,5-dien-1-yl formate + NADP(+) + H2O</text>
        <dbReference type="Rhea" id="RHEA:54860"/>
        <dbReference type="ChEBI" id="CHEBI:15377"/>
        <dbReference type="ChEBI" id="CHEBI:15378"/>
        <dbReference type="ChEBI" id="CHEBI:15379"/>
        <dbReference type="ChEBI" id="CHEBI:16980"/>
        <dbReference type="ChEBI" id="CHEBI:57783"/>
        <dbReference type="ChEBI" id="CHEBI:58349"/>
        <dbReference type="ChEBI" id="CHEBI:138375"/>
    </reaction>
    <physiologicalReaction direction="left-to-right" evidence="29">
        <dbReference type="Rhea" id="RHEA:54861"/>
    </physiologicalReaction>
</comment>
<keyword evidence="7 33" id="KW-0285">Flavoprotein</keyword>
<dbReference type="InterPro" id="IPR050346">
    <property type="entry name" value="FMO-like"/>
</dbReference>
<comment type="caution">
    <text evidence="36">The sequence shown here is derived from an EMBL/GenBank/DDBJ whole genome shotgun (WGS) entry which is preliminary data.</text>
</comment>
<evidence type="ECO:0000256" key="28">
    <source>
        <dbReference type="ARBA" id="ARBA00048459"/>
    </source>
</evidence>
<evidence type="ECO:0000256" key="5">
    <source>
        <dbReference type="ARBA" id="ARBA00022481"/>
    </source>
</evidence>
<dbReference type="SUPFAM" id="SSF51905">
    <property type="entry name" value="FAD/NAD(P)-binding domain"/>
    <property type="match status" value="2"/>
</dbReference>
<evidence type="ECO:0000256" key="24">
    <source>
        <dbReference type="ARBA" id="ARBA00047864"/>
    </source>
</evidence>
<evidence type="ECO:0000256" key="22">
    <source>
        <dbReference type="ARBA" id="ARBA00047574"/>
    </source>
</evidence>
<dbReference type="PIRSF" id="PIRSF000332">
    <property type="entry name" value="FMO"/>
    <property type="match status" value="1"/>
</dbReference>
<evidence type="ECO:0000256" key="29">
    <source>
        <dbReference type="ARBA" id="ARBA00048989"/>
    </source>
</evidence>
<dbReference type="GO" id="GO:0047822">
    <property type="term" value="F:hypotaurine monooxygenase activity"/>
    <property type="evidence" value="ECO:0007669"/>
    <property type="project" value="RHEA"/>
</dbReference>
<dbReference type="GO" id="GO:0016174">
    <property type="term" value="F:NAD(P)H oxidase H2O2-forming activity"/>
    <property type="evidence" value="ECO:0007669"/>
    <property type="project" value="UniProtKB-EC"/>
</dbReference>
<keyword evidence="9 33" id="KW-0256">Endoplasmic reticulum</keyword>
<dbReference type="InterPro" id="IPR036188">
    <property type="entry name" value="FAD/NAD-bd_sf"/>
</dbReference>
<comment type="catalytic activity">
    <reaction evidence="23">
        <text>sulcatone + NADPH + O2 + H(+) = 4-methylpent-3-en-1-yl acetate + NADP(+) + H2O</text>
        <dbReference type="Rhea" id="RHEA:54864"/>
        <dbReference type="ChEBI" id="CHEBI:15377"/>
        <dbReference type="ChEBI" id="CHEBI:15378"/>
        <dbReference type="ChEBI" id="CHEBI:15379"/>
        <dbReference type="ChEBI" id="CHEBI:16310"/>
        <dbReference type="ChEBI" id="CHEBI:57783"/>
        <dbReference type="ChEBI" id="CHEBI:58349"/>
        <dbReference type="ChEBI" id="CHEBI:138373"/>
    </reaction>
    <physiologicalReaction direction="left-to-right" evidence="23">
        <dbReference type="Rhea" id="RHEA:54865"/>
    </physiologicalReaction>
</comment>
<evidence type="ECO:0000256" key="17">
    <source>
        <dbReference type="ARBA" id="ARBA00023136"/>
    </source>
</evidence>
<comment type="catalytic activity">
    <reaction evidence="20">
        <text>hypotaurine + NADH + O2 + H(+) = taurine + NAD(+) + H2O</text>
        <dbReference type="Rhea" id="RHEA:74111"/>
        <dbReference type="ChEBI" id="CHEBI:15377"/>
        <dbReference type="ChEBI" id="CHEBI:15378"/>
        <dbReference type="ChEBI" id="CHEBI:15379"/>
        <dbReference type="ChEBI" id="CHEBI:57540"/>
        <dbReference type="ChEBI" id="CHEBI:57853"/>
        <dbReference type="ChEBI" id="CHEBI:57945"/>
        <dbReference type="ChEBI" id="CHEBI:507393"/>
        <dbReference type="EC" id="1.14.13.8"/>
    </reaction>
    <physiologicalReaction direction="left-to-right" evidence="20">
        <dbReference type="Rhea" id="RHEA:74112"/>
    </physiologicalReaction>
</comment>
<keyword evidence="10 33" id="KW-0274">FAD</keyword>
<evidence type="ECO:0000256" key="11">
    <source>
        <dbReference type="ARBA" id="ARBA00022848"/>
    </source>
</evidence>
<keyword evidence="8 35" id="KW-0812">Transmembrane</keyword>
<dbReference type="EC" id="1.-.-.-" evidence="34"/>
<evidence type="ECO:0000313" key="37">
    <source>
        <dbReference type="Proteomes" id="UP000245119"/>
    </source>
</evidence>
<reference evidence="36 37" key="1">
    <citation type="submission" date="2018-04" db="EMBL/GenBank/DDBJ databases">
        <title>The genome of golden apple snail Pomacea canaliculata provides insight into stress tolerance and invasive adaptation.</title>
        <authorList>
            <person name="Liu C."/>
            <person name="Liu B."/>
            <person name="Ren Y."/>
            <person name="Zhang Y."/>
            <person name="Wang H."/>
            <person name="Li S."/>
            <person name="Jiang F."/>
            <person name="Yin L."/>
            <person name="Zhang G."/>
            <person name="Qian W."/>
            <person name="Fan W."/>
        </authorList>
    </citation>
    <scope>NUCLEOTIDE SEQUENCE [LARGE SCALE GENOMIC DNA]</scope>
    <source>
        <strain evidence="36">SZHN2017</strain>
        <tissue evidence="36">Muscle</tissue>
    </source>
</reference>
<comment type="function">
    <text evidence="18">Acts as a Baeyer-Villiger monooxygenase on a broad range of substrates. Catalyzes the insertion of an oxygen atom into a carbon-carbon bond adjacent to a carbonyl, which converts ketones to esters. Active on diverse carbonyl compounds, whereas soft nucleophiles are mostly non- or poorly reactive. In contrast with other forms of FMO it is non- or poorly active on 'classical' substrates such as drugs, pesticides, and dietary components containing soft nucleophilic heteroatoms. Able to oxidize drug molecules bearing a carbonyl group on an aliphatic chain, such as nabumetone and pentoxifylline. Also, in the absence of substrates, shows slow but yet significant NADPH oxidase activity. Acts as a positive modulator of cholesterol biosynthesis as well as glucose homeostasis, promoting metabolic aging via pleiotropic effects.</text>
</comment>
<evidence type="ECO:0000256" key="8">
    <source>
        <dbReference type="ARBA" id="ARBA00022692"/>
    </source>
</evidence>
<evidence type="ECO:0000256" key="4">
    <source>
        <dbReference type="ARBA" id="ARBA00009183"/>
    </source>
</evidence>
<sequence length="534" mass="60475">MAKRVAVIGGGCSGLAAIKCCLDEGLEPVCFERSDELGGLWHYTEQVTDGQACVMRSTVINTSKEMMCYSDYPIPKEYPNFMHNTYVWQYFQDYAKHFGLTDYIRYNMEVVSVKRAPDFLESGRWLIDTRDHKTGDTSRETFDAVMVCTGHHADKNVPHFAGLSDFQGKVQHSHDYRTAQGLEDKRVVVVGFGNSGVDLAVELSKVSKQVYLSTRRGGWLFHRVNEGNGLPSDLLFSSRLVSVIRSFLPLWLVQQLLKAKLNRKFDHYLYRLAPEDPPLSQHPVINDDLPNAIITGRVKVMADVKKFTSHGVEFVDESAVDNIDAVLLATGYIFGFPFVEKEVIDVQQNRIRLYQFCFPPDLQHNTIAFIGCFQPLGAIMPAAELQCRLAARVFKGEAQLPSRSEMWEDIRKKESEVAQRYVHTQRHTIQVDWVPFMDELANLIGCKPQIGSLLLSDPKLAWTLLTGPVTPYTYRLHGPGSWAGAREAVLTTMDRVRFPFSTKPVPRRFDANLRLLAHLLAIAVVIILILFIFL</sequence>